<evidence type="ECO:0000256" key="3">
    <source>
        <dbReference type="ARBA" id="ARBA00022801"/>
    </source>
</evidence>
<evidence type="ECO:0000313" key="9">
    <source>
        <dbReference type="EMBL" id="TYP87967.1"/>
    </source>
</evidence>
<sequence length="355" mass="36317">MATPLRPSARRTRRAGLALVGTVGILLAAVPASAEPGAPATSAEAAQLVAERGHQLEVVTEQFNEARDALATQQAAATAAAAELEKATAALAQAQESVRGIARSAYTGDSVGGFHALLTSGSAEEFVTRVATLETIAGHQAVVLDQAAQAGVAAAQAQATAQQAATDAQATFDRVSGQQAELEQQIADYRAQYDRLSAEERQAVLASHGAPEESAEPERASRDEREAPAAAGPVVADSAAAQTAVDIAMAQRGKPYVWAASGPGSFDCSGLVQFAYRAAGLSLPHSSRSQSSMGTQVSRGEARAGDLVAFYSPVSHIGIYLGNGQMVHAPTSGDVVKVASVDSMGATPKFNRIAG</sequence>
<dbReference type="AlphaFoldDB" id="A0A5S5CW08"/>
<keyword evidence="5" id="KW-0175">Coiled coil</keyword>
<dbReference type="GO" id="GO:0006508">
    <property type="term" value="P:proteolysis"/>
    <property type="evidence" value="ECO:0007669"/>
    <property type="project" value="UniProtKB-KW"/>
</dbReference>
<keyword evidence="10" id="KW-1185">Reference proteome</keyword>
<feature type="compositionally biased region" description="Basic and acidic residues" evidence="6">
    <location>
        <begin position="216"/>
        <end position="227"/>
    </location>
</feature>
<dbReference type="GO" id="GO:0008234">
    <property type="term" value="F:cysteine-type peptidase activity"/>
    <property type="evidence" value="ECO:0007669"/>
    <property type="project" value="UniProtKB-KW"/>
</dbReference>
<dbReference type="InterPro" id="IPR038765">
    <property type="entry name" value="Papain-like_cys_pep_sf"/>
</dbReference>
<organism evidence="9 10">
    <name type="scientific">Blastococcus xanthinilyticus</name>
    <dbReference type="NCBI Taxonomy" id="1564164"/>
    <lineage>
        <taxon>Bacteria</taxon>
        <taxon>Bacillati</taxon>
        <taxon>Actinomycetota</taxon>
        <taxon>Actinomycetes</taxon>
        <taxon>Geodermatophilales</taxon>
        <taxon>Geodermatophilaceae</taxon>
        <taxon>Blastococcus</taxon>
    </lineage>
</organism>
<reference evidence="9 10" key="1">
    <citation type="submission" date="2019-07" db="EMBL/GenBank/DDBJ databases">
        <title>Genomic Encyclopedia of Archaeal and Bacterial Type Strains, Phase II (KMG-II): from individual species to whole genera.</title>
        <authorList>
            <person name="Goeker M."/>
        </authorList>
    </citation>
    <scope>NUCLEOTIDE SEQUENCE [LARGE SCALE GENOMIC DNA]</scope>
    <source>
        <strain evidence="9 10">DSM 46842</strain>
    </source>
</reference>
<evidence type="ECO:0000256" key="4">
    <source>
        <dbReference type="ARBA" id="ARBA00022807"/>
    </source>
</evidence>
<evidence type="ECO:0000313" key="10">
    <source>
        <dbReference type="Proteomes" id="UP000322499"/>
    </source>
</evidence>
<protein>
    <submittedName>
        <fullName evidence="9">NlpC/P60 family protein</fullName>
    </submittedName>
</protein>
<accession>A0A5S5CW08</accession>
<dbReference type="InterPro" id="IPR000064">
    <property type="entry name" value="NLP_P60_dom"/>
</dbReference>
<dbReference type="PANTHER" id="PTHR47359">
    <property type="entry name" value="PEPTIDOGLYCAN DL-ENDOPEPTIDASE CWLO"/>
    <property type="match status" value="1"/>
</dbReference>
<feature type="chain" id="PRO_5024288744" evidence="7">
    <location>
        <begin position="35"/>
        <end position="355"/>
    </location>
</feature>
<evidence type="ECO:0000256" key="5">
    <source>
        <dbReference type="SAM" id="Coils"/>
    </source>
</evidence>
<proteinExistence type="inferred from homology"/>
<keyword evidence="4" id="KW-0788">Thiol protease</keyword>
<evidence type="ECO:0000256" key="7">
    <source>
        <dbReference type="SAM" id="SignalP"/>
    </source>
</evidence>
<comment type="similarity">
    <text evidence="1">Belongs to the peptidase C40 family.</text>
</comment>
<keyword evidence="7" id="KW-0732">Signal</keyword>
<evidence type="ECO:0000259" key="8">
    <source>
        <dbReference type="PROSITE" id="PS51935"/>
    </source>
</evidence>
<evidence type="ECO:0000256" key="1">
    <source>
        <dbReference type="ARBA" id="ARBA00007074"/>
    </source>
</evidence>
<dbReference type="PROSITE" id="PS51935">
    <property type="entry name" value="NLPC_P60"/>
    <property type="match status" value="1"/>
</dbReference>
<dbReference type="InterPro" id="IPR051794">
    <property type="entry name" value="PG_Endopeptidase_C40"/>
</dbReference>
<evidence type="ECO:0000256" key="2">
    <source>
        <dbReference type="ARBA" id="ARBA00022670"/>
    </source>
</evidence>
<dbReference type="Pfam" id="PF00877">
    <property type="entry name" value="NLPC_P60"/>
    <property type="match status" value="1"/>
</dbReference>
<keyword evidence="2" id="KW-0645">Protease</keyword>
<dbReference type="Gene3D" id="3.90.1720.10">
    <property type="entry name" value="endopeptidase domain like (from Nostoc punctiforme)"/>
    <property type="match status" value="1"/>
</dbReference>
<evidence type="ECO:0000256" key="6">
    <source>
        <dbReference type="SAM" id="MobiDB-lite"/>
    </source>
</evidence>
<dbReference type="Proteomes" id="UP000322499">
    <property type="component" value="Unassembled WGS sequence"/>
</dbReference>
<name>A0A5S5CW08_9ACTN</name>
<feature type="signal peptide" evidence="7">
    <location>
        <begin position="1"/>
        <end position="34"/>
    </location>
</feature>
<dbReference type="EMBL" id="VNHW01000005">
    <property type="protein sequence ID" value="TYP87967.1"/>
    <property type="molecule type" value="Genomic_DNA"/>
</dbReference>
<dbReference type="Gene3D" id="6.10.250.3150">
    <property type="match status" value="1"/>
</dbReference>
<feature type="region of interest" description="Disordered" evidence="6">
    <location>
        <begin position="202"/>
        <end position="235"/>
    </location>
</feature>
<dbReference type="SUPFAM" id="SSF54001">
    <property type="entry name" value="Cysteine proteinases"/>
    <property type="match status" value="1"/>
</dbReference>
<dbReference type="PANTHER" id="PTHR47359:SF3">
    <property type="entry name" value="NLP_P60 DOMAIN-CONTAINING PROTEIN-RELATED"/>
    <property type="match status" value="1"/>
</dbReference>
<feature type="domain" description="NlpC/P60" evidence="8">
    <location>
        <begin position="238"/>
        <end position="355"/>
    </location>
</feature>
<keyword evidence="3" id="KW-0378">Hydrolase</keyword>
<gene>
    <name evidence="9" type="ORF">BD833_105142</name>
</gene>
<comment type="caution">
    <text evidence="9">The sequence shown here is derived from an EMBL/GenBank/DDBJ whole genome shotgun (WGS) entry which is preliminary data.</text>
</comment>
<feature type="coiled-coil region" evidence="5">
    <location>
        <begin position="172"/>
        <end position="199"/>
    </location>
</feature>
<dbReference type="RefSeq" id="WP_166532900.1">
    <property type="nucleotide sequence ID" value="NZ_VNHW01000005.1"/>
</dbReference>